<evidence type="ECO:0000256" key="2">
    <source>
        <dbReference type="ARBA" id="ARBA00005619"/>
    </source>
</evidence>
<dbReference type="SUPFAM" id="SSF52540">
    <property type="entry name" value="P-loop containing nucleoside triphosphate hydrolases"/>
    <property type="match status" value="1"/>
</dbReference>
<keyword evidence="7 11" id="KW-1133">Transmembrane helix</keyword>
<evidence type="ECO:0000256" key="1">
    <source>
        <dbReference type="ARBA" id="ARBA00004389"/>
    </source>
</evidence>
<proteinExistence type="inferred from homology"/>
<evidence type="ECO:0000256" key="9">
    <source>
        <dbReference type="ARBA" id="ARBA00023136"/>
    </source>
</evidence>
<keyword evidence="5" id="KW-0547">Nucleotide-binding</keyword>
<accession>A0ABQ8JAD9</accession>
<sequence>FLFHHVTIHNIIIMEGNYFIFSISIAVLIVLISSIIFLFRRKNSRQSILLIGLSESGKTTLFTQLAYNSFVSTVTSIKENEAPITLKNNKTLVLFDLPGFDRLRSQYWEKFKFRAKGIIFVIDSLNFMSNVHNVADLLYQYLCDSFVVSNRIPVLIACTKQDETRAKSAKVISSMLEKEFNIIRETRIGALGTTSGDESSIQILGDPESLFKFSDLRNSIDFADCSCVKEQKNLDNVFSWINSIA</sequence>
<dbReference type="SMART" id="SM00177">
    <property type="entry name" value="ARF"/>
    <property type="match status" value="1"/>
</dbReference>
<comment type="similarity">
    <text evidence="2">Belongs to the SRP receptor beta subunit family.</text>
</comment>
<keyword evidence="13" id="KW-1185">Reference proteome</keyword>
<dbReference type="InterPro" id="IPR024156">
    <property type="entry name" value="Small_GTPase_ARF"/>
</dbReference>
<gene>
    <name evidence="12" type="ORF">DERP_009590</name>
</gene>
<keyword evidence="8" id="KW-0342">GTP-binding</keyword>
<dbReference type="PROSITE" id="PS51417">
    <property type="entry name" value="ARF"/>
    <property type="match status" value="1"/>
</dbReference>
<evidence type="ECO:0000256" key="6">
    <source>
        <dbReference type="ARBA" id="ARBA00022824"/>
    </source>
</evidence>
<evidence type="ECO:0000256" key="11">
    <source>
        <dbReference type="SAM" id="Phobius"/>
    </source>
</evidence>
<evidence type="ECO:0000256" key="4">
    <source>
        <dbReference type="ARBA" id="ARBA00022692"/>
    </source>
</evidence>
<evidence type="ECO:0000313" key="12">
    <source>
        <dbReference type="EMBL" id="KAH9419533.1"/>
    </source>
</evidence>
<evidence type="ECO:0000313" key="13">
    <source>
        <dbReference type="Proteomes" id="UP000887458"/>
    </source>
</evidence>
<dbReference type="InterPro" id="IPR027417">
    <property type="entry name" value="P-loop_NTPase"/>
</dbReference>
<name>A0ABQ8JAD9_DERPT</name>
<reference evidence="12 13" key="1">
    <citation type="journal article" date="2018" name="J. Allergy Clin. Immunol.">
        <title>High-quality assembly of Dermatophagoides pteronyssinus genome and transcriptome reveals a wide range of novel allergens.</title>
        <authorList>
            <person name="Liu X.Y."/>
            <person name="Yang K.Y."/>
            <person name="Wang M.Q."/>
            <person name="Kwok J.S."/>
            <person name="Zeng X."/>
            <person name="Yang Z."/>
            <person name="Xiao X.J."/>
            <person name="Lau C.P."/>
            <person name="Li Y."/>
            <person name="Huang Z.M."/>
            <person name="Ba J.G."/>
            <person name="Yim A.K."/>
            <person name="Ouyang C.Y."/>
            <person name="Ngai S.M."/>
            <person name="Chan T.F."/>
            <person name="Leung E.L."/>
            <person name="Liu L."/>
            <person name="Liu Z.G."/>
            <person name="Tsui S.K."/>
        </authorList>
    </citation>
    <scope>NUCLEOTIDE SEQUENCE [LARGE SCALE GENOMIC DNA]</scope>
    <source>
        <strain evidence="12">Derp</strain>
    </source>
</reference>
<evidence type="ECO:0000256" key="10">
    <source>
        <dbReference type="ARBA" id="ARBA00023170"/>
    </source>
</evidence>
<dbReference type="Pfam" id="PF09439">
    <property type="entry name" value="SRPRB"/>
    <property type="match status" value="1"/>
</dbReference>
<dbReference type="PANTHER" id="PTHR45909:SF1">
    <property type="entry name" value="ADP-RIBOSYLATION FACTOR-RELATED PROTEIN 1"/>
    <property type="match status" value="1"/>
</dbReference>
<dbReference type="CDD" id="cd04105">
    <property type="entry name" value="SR_beta"/>
    <property type="match status" value="1"/>
</dbReference>
<keyword evidence="9 11" id="KW-0472">Membrane</keyword>
<evidence type="ECO:0000256" key="3">
    <source>
        <dbReference type="ARBA" id="ARBA00020256"/>
    </source>
</evidence>
<organism evidence="12 13">
    <name type="scientific">Dermatophagoides pteronyssinus</name>
    <name type="common">European house dust mite</name>
    <dbReference type="NCBI Taxonomy" id="6956"/>
    <lineage>
        <taxon>Eukaryota</taxon>
        <taxon>Metazoa</taxon>
        <taxon>Ecdysozoa</taxon>
        <taxon>Arthropoda</taxon>
        <taxon>Chelicerata</taxon>
        <taxon>Arachnida</taxon>
        <taxon>Acari</taxon>
        <taxon>Acariformes</taxon>
        <taxon>Sarcoptiformes</taxon>
        <taxon>Astigmata</taxon>
        <taxon>Psoroptidia</taxon>
        <taxon>Analgoidea</taxon>
        <taxon>Pyroglyphidae</taxon>
        <taxon>Dermatophagoidinae</taxon>
        <taxon>Dermatophagoides</taxon>
    </lineage>
</organism>
<dbReference type="PANTHER" id="PTHR45909">
    <property type="entry name" value="ADP-RIBOSYLATION FACTOR-RELATED PROTEIN 1"/>
    <property type="match status" value="1"/>
</dbReference>
<dbReference type="InterPro" id="IPR019009">
    <property type="entry name" value="SRP_receptor_beta_su"/>
</dbReference>
<protein>
    <recommendedName>
        <fullName evidence="3">Signal recognition particle receptor subunit beta</fullName>
    </recommendedName>
</protein>
<evidence type="ECO:0000256" key="5">
    <source>
        <dbReference type="ARBA" id="ARBA00022741"/>
    </source>
</evidence>
<evidence type="ECO:0000256" key="7">
    <source>
        <dbReference type="ARBA" id="ARBA00022989"/>
    </source>
</evidence>
<dbReference type="Proteomes" id="UP000887458">
    <property type="component" value="Unassembled WGS sequence"/>
</dbReference>
<keyword evidence="4 11" id="KW-0812">Transmembrane</keyword>
<evidence type="ECO:0000256" key="8">
    <source>
        <dbReference type="ARBA" id="ARBA00023134"/>
    </source>
</evidence>
<feature type="non-terminal residue" evidence="12">
    <location>
        <position position="1"/>
    </location>
</feature>
<keyword evidence="10" id="KW-0675">Receptor</keyword>
<feature type="transmembrane region" description="Helical" evidence="11">
    <location>
        <begin position="18"/>
        <end position="39"/>
    </location>
</feature>
<keyword evidence="6" id="KW-0256">Endoplasmic reticulum</keyword>
<comment type="subcellular location">
    <subcellularLocation>
        <location evidence="1">Endoplasmic reticulum membrane</location>
        <topology evidence="1">Single-pass membrane protein</topology>
    </subcellularLocation>
</comment>
<dbReference type="Gene3D" id="3.40.50.300">
    <property type="entry name" value="P-loop containing nucleotide triphosphate hydrolases"/>
    <property type="match status" value="1"/>
</dbReference>
<dbReference type="EMBL" id="NJHN03000058">
    <property type="protein sequence ID" value="KAH9419533.1"/>
    <property type="molecule type" value="Genomic_DNA"/>
</dbReference>
<comment type="caution">
    <text evidence="12">The sequence shown here is derived from an EMBL/GenBank/DDBJ whole genome shotgun (WGS) entry which is preliminary data.</text>
</comment>
<reference evidence="12 13" key="2">
    <citation type="journal article" date="2022" name="Mol. Biol. Evol.">
        <title>Comparative Genomics Reveals Insights into the Divergent Evolution of Astigmatic Mites and Household Pest Adaptations.</title>
        <authorList>
            <person name="Xiong Q."/>
            <person name="Wan A.T."/>
            <person name="Liu X."/>
            <person name="Fung C.S."/>
            <person name="Xiao X."/>
            <person name="Malainual N."/>
            <person name="Hou J."/>
            <person name="Wang L."/>
            <person name="Wang M."/>
            <person name="Yang K.Y."/>
            <person name="Cui Y."/>
            <person name="Leung E.L."/>
            <person name="Nong W."/>
            <person name="Shin S.K."/>
            <person name="Au S.W."/>
            <person name="Jeong K.Y."/>
            <person name="Chew F.T."/>
            <person name="Hui J.H."/>
            <person name="Leung T.F."/>
            <person name="Tungtrongchitr A."/>
            <person name="Zhong N."/>
            <person name="Liu Z."/>
            <person name="Tsui S.K."/>
        </authorList>
    </citation>
    <scope>NUCLEOTIDE SEQUENCE [LARGE SCALE GENOMIC DNA]</scope>
    <source>
        <strain evidence="12">Derp</strain>
    </source>
</reference>